<dbReference type="Proteomes" id="UP000324800">
    <property type="component" value="Unassembled WGS sequence"/>
</dbReference>
<name>A0A5J4X3T8_9EUKA</name>
<reference evidence="1 2" key="1">
    <citation type="submission" date="2019-03" db="EMBL/GenBank/DDBJ databases">
        <title>Single cell metagenomics reveals metabolic interactions within the superorganism composed of flagellate Streblomastix strix and complex community of Bacteroidetes bacteria on its surface.</title>
        <authorList>
            <person name="Treitli S.C."/>
            <person name="Kolisko M."/>
            <person name="Husnik F."/>
            <person name="Keeling P."/>
            <person name="Hampl V."/>
        </authorList>
    </citation>
    <scope>NUCLEOTIDE SEQUENCE [LARGE SCALE GENOMIC DNA]</scope>
    <source>
        <strain evidence="1">ST1C</strain>
    </source>
</reference>
<proteinExistence type="predicted"/>
<evidence type="ECO:0000313" key="1">
    <source>
        <dbReference type="EMBL" id="KAA6401878.1"/>
    </source>
</evidence>
<sequence length="103" mass="12170">MYLLFELQPSNTTEFIAIQLEKIDINWHEILTAMERKSSGQNNQNDQRWLFVLKRLQRIIITDVQDLLLINDIIDRYEIVPTELALQRVNPLADPLKIPEVQN</sequence>
<organism evidence="1 2">
    <name type="scientific">Streblomastix strix</name>
    <dbReference type="NCBI Taxonomy" id="222440"/>
    <lineage>
        <taxon>Eukaryota</taxon>
        <taxon>Metamonada</taxon>
        <taxon>Preaxostyla</taxon>
        <taxon>Oxymonadida</taxon>
        <taxon>Streblomastigidae</taxon>
        <taxon>Streblomastix</taxon>
    </lineage>
</organism>
<dbReference type="EMBL" id="SNRW01000321">
    <property type="protein sequence ID" value="KAA6401878.1"/>
    <property type="molecule type" value="Genomic_DNA"/>
</dbReference>
<gene>
    <name evidence="1" type="ORF">EZS28_002596</name>
</gene>
<protein>
    <submittedName>
        <fullName evidence="1">Uncharacterized protein</fullName>
    </submittedName>
</protein>
<comment type="caution">
    <text evidence="1">The sequence shown here is derived from an EMBL/GenBank/DDBJ whole genome shotgun (WGS) entry which is preliminary data.</text>
</comment>
<accession>A0A5J4X3T8</accession>
<evidence type="ECO:0000313" key="2">
    <source>
        <dbReference type="Proteomes" id="UP000324800"/>
    </source>
</evidence>
<dbReference type="AlphaFoldDB" id="A0A5J4X3T8"/>